<dbReference type="PROSITE" id="PS50015">
    <property type="entry name" value="SAP_B"/>
    <property type="match status" value="1"/>
</dbReference>
<sequence length="183" mass="21336">MKTILKQFYILIVLLSINEVTLGNEENIYGEQLKRPQCHLLCGICRRIGRLIKTFIEHEPFLPLTSKIISQICKLIPEEQWRDECLDITNYLPRTIHQLAHHMNVTLECSKLGFCHHKHTMLSDSEISSCINEHINYGLSLAKSPEYEEIIIKNMCKHHAADKHKIYILNYEILTSLINNTIK</sequence>
<reference evidence="4" key="3">
    <citation type="submission" date="2021-06" db="EMBL/GenBank/DDBJ databases">
        <title>Chromosome-level genome assembly for S. haematobium.</title>
        <authorList>
            <person name="Stroehlein A.J."/>
        </authorList>
    </citation>
    <scope>NUCLEOTIDE SEQUENCE</scope>
</reference>
<dbReference type="GeneID" id="75578244"/>
<evidence type="ECO:0000259" key="3">
    <source>
        <dbReference type="PROSITE" id="PS50015"/>
    </source>
</evidence>
<dbReference type="InterPro" id="IPR011001">
    <property type="entry name" value="Saposin-like"/>
</dbReference>
<keyword evidence="2" id="KW-0732">Signal</keyword>
<keyword evidence="1" id="KW-1015">Disulfide bond</keyword>
<protein>
    <recommendedName>
        <fullName evidence="3">Saposin B-type domain-containing protein</fullName>
    </recommendedName>
</protein>
<proteinExistence type="predicted"/>
<dbReference type="CTD" id="75578244"/>
<evidence type="ECO:0000256" key="1">
    <source>
        <dbReference type="ARBA" id="ARBA00023157"/>
    </source>
</evidence>
<dbReference type="AlphaFoldDB" id="A0A922IQ50"/>
<feature type="domain" description="Saposin B-type" evidence="3">
    <location>
        <begin position="38"/>
        <end position="119"/>
    </location>
</feature>
<feature type="signal peptide" evidence="2">
    <location>
        <begin position="1"/>
        <end position="23"/>
    </location>
</feature>
<dbReference type="EMBL" id="AMPZ03000004">
    <property type="protein sequence ID" value="KAH9584563.1"/>
    <property type="molecule type" value="Genomic_DNA"/>
</dbReference>
<dbReference type="InterPro" id="IPR008139">
    <property type="entry name" value="SaposinB_dom"/>
</dbReference>
<evidence type="ECO:0000313" key="5">
    <source>
        <dbReference type="Proteomes" id="UP000471633"/>
    </source>
</evidence>
<reference evidence="4" key="4">
    <citation type="journal article" date="2022" name="PLoS Pathog.">
        <title>Chromosome-level genome of Schistosoma haematobium underpins genome-wide explorations of molecular variation.</title>
        <authorList>
            <person name="Stroehlein A.J."/>
            <person name="Korhonen P.K."/>
            <person name="Lee V.V."/>
            <person name="Ralph S.A."/>
            <person name="Mentink-Kane M."/>
            <person name="You H."/>
            <person name="McManus D.P."/>
            <person name="Tchuente L.T."/>
            <person name="Stothard J.R."/>
            <person name="Kaur P."/>
            <person name="Dudchenko O."/>
            <person name="Aiden E.L."/>
            <person name="Yang B."/>
            <person name="Yang H."/>
            <person name="Emery A.M."/>
            <person name="Webster B.L."/>
            <person name="Brindley P.J."/>
            <person name="Rollinson D."/>
            <person name="Chang B.C.H."/>
            <person name="Gasser R.B."/>
            <person name="Young N.D."/>
        </authorList>
    </citation>
    <scope>NUCLEOTIDE SEQUENCE</scope>
</reference>
<dbReference type="Proteomes" id="UP000471633">
    <property type="component" value="Unassembled WGS sequence"/>
</dbReference>
<accession>A0A922IQ50</accession>
<evidence type="ECO:0000256" key="2">
    <source>
        <dbReference type="SAM" id="SignalP"/>
    </source>
</evidence>
<feature type="chain" id="PRO_5037436477" description="Saposin B-type domain-containing protein" evidence="2">
    <location>
        <begin position="24"/>
        <end position="183"/>
    </location>
</feature>
<dbReference type="Gene3D" id="1.10.225.10">
    <property type="entry name" value="Saposin-like"/>
    <property type="match status" value="1"/>
</dbReference>
<evidence type="ECO:0000313" key="4">
    <source>
        <dbReference type="EMBL" id="KAH9584563.1"/>
    </source>
</evidence>
<dbReference type="RefSeq" id="XP_051067377.1">
    <property type="nucleotide sequence ID" value="XM_051219130.1"/>
</dbReference>
<reference evidence="4" key="2">
    <citation type="journal article" date="2019" name="Gigascience">
        <title>High-quality Schistosoma haematobium genome achieved by single-molecule and long-range sequencing.</title>
        <authorList>
            <person name="Stroehlein A.J."/>
            <person name="Korhonen P.K."/>
            <person name="Chong T.M."/>
            <person name="Lim Y.L."/>
            <person name="Chan K.G."/>
            <person name="Webster B."/>
            <person name="Rollinson D."/>
            <person name="Brindley P.J."/>
            <person name="Gasser R.B."/>
            <person name="Young N.D."/>
        </authorList>
    </citation>
    <scope>NUCLEOTIDE SEQUENCE</scope>
</reference>
<organism evidence="4 5">
    <name type="scientific">Schistosoma haematobium</name>
    <name type="common">Blood fluke</name>
    <dbReference type="NCBI Taxonomy" id="6185"/>
    <lineage>
        <taxon>Eukaryota</taxon>
        <taxon>Metazoa</taxon>
        <taxon>Spiralia</taxon>
        <taxon>Lophotrochozoa</taxon>
        <taxon>Platyhelminthes</taxon>
        <taxon>Trematoda</taxon>
        <taxon>Digenea</taxon>
        <taxon>Strigeidida</taxon>
        <taxon>Schistosomatoidea</taxon>
        <taxon>Schistosomatidae</taxon>
        <taxon>Schistosoma</taxon>
    </lineage>
</organism>
<keyword evidence="5" id="KW-1185">Reference proteome</keyword>
<dbReference type="SMART" id="SM00741">
    <property type="entry name" value="SapB"/>
    <property type="match status" value="1"/>
</dbReference>
<comment type="caution">
    <text evidence="4">The sequence shown here is derived from an EMBL/GenBank/DDBJ whole genome shotgun (WGS) entry which is preliminary data.</text>
</comment>
<dbReference type="SUPFAM" id="SSF47862">
    <property type="entry name" value="Saposin"/>
    <property type="match status" value="1"/>
</dbReference>
<gene>
    <name evidence="4" type="ORF">MS3_00010735</name>
</gene>
<name>A0A922IQ50_SCHHA</name>
<reference evidence="4" key="1">
    <citation type="journal article" date="2012" name="Nat. Genet.">
        <title>Whole-genome sequence of Schistosoma haematobium.</title>
        <authorList>
            <person name="Young N.D."/>
            <person name="Jex A.R."/>
            <person name="Li B."/>
            <person name="Liu S."/>
            <person name="Yang L."/>
            <person name="Xiong Z."/>
            <person name="Li Y."/>
            <person name="Cantacessi C."/>
            <person name="Hall R.S."/>
            <person name="Xu X."/>
            <person name="Chen F."/>
            <person name="Wu X."/>
            <person name="Zerlotini A."/>
            <person name="Oliveira G."/>
            <person name="Hofmann A."/>
            <person name="Zhang G."/>
            <person name="Fang X."/>
            <person name="Kang Y."/>
            <person name="Campbell B.E."/>
            <person name="Loukas A."/>
            <person name="Ranganathan S."/>
            <person name="Rollinson D."/>
            <person name="Rinaldi G."/>
            <person name="Brindley P.J."/>
            <person name="Yang H."/>
            <person name="Wang J."/>
            <person name="Wang J."/>
            <person name="Gasser R.B."/>
        </authorList>
    </citation>
    <scope>NUCLEOTIDE SEQUENCE</scope>
</reference>